<dbReference type="Proteomes" id="UP000013968">
    <property type="component" value="Chromosome"/>
</dbReference>
<reference evidence="12 13" key="1">
    <citation type="journal article" date="2013" name="BMC Genomics">
        <title>ContigScape: a Cytoscape plugin facilitating microbial genome gap closing.</title>
        <authorList>
            <person name="Tang B."/>
            <person name="Wang Q."/>
            <person name="Yang M."/>
            <person name="Xie F."/>
            <person name="Zhu Y."/>
            <person name="Zhuo Y."/>
            <person name="Wang S."/>
            <person name="Gao H."/>
            <person name="Ding X."/>
            <person name="Zhang L."/>
            <person name="Zhao G."/>
            <person name="Zheng H."/>
        </authorList>
    </citation>
    <scope>NUCLEOTIDE SEQUENCE [LARGE SCALE GENOMIC DNA]</scope>
    <source>
        <strain evidence="12 13">HCCB10007</strain>
    </source>
</reference>
<dbReference type="SUPFAM" id="SSF161098">
    <property type="entry name" value="MetI-like"/>
    <property type="match status" value="2"/>
</dbReference>
<evidence type="ECO:0000256" key="8">
    <source>
        <dbReference type="ARBA" id="ARBA00066388"/>
    </source>
</evidence>
<dbReference type="KEGG" id="aoi:AORI_3329"/>
<feature type="transmembrane region" description="Helical" evidence="9">
    <location>
        <begin position="791"/>
        <end position="824"/>
    </location>
</feature>
<dbReference type="AlphaFoldDB" id="R4SR65"/>
<dbReference type="InterPro" id="IPR027417">
    <property type="entry name" value="P-loop_NTPase"/>
</dbReference>
<dbReference type="PATRIC" id="fig|1156913.3.peg.3409"/>
<dbReference type="GO" id="GO:0031460">
    <property type="term" value="P:glycine betaine transport"/>
    <property type="evidence" value="ECO:0007669"/>
    <property type="project" value="TreeGrafter"/>
</dbReference>
<dbReference type="EMBL" id="CP003410">
    <property type="protein sequence ID" value="AGM05914.1"/>
    <property type="molecule type" value="Genomic_DNA"/>
</dbReference>
<dbReference type="EC" id="7.6.2.9" evidence="8"/>
<dbReference type="PROSITE" id="PS00211">
    <property type="entry name" value="ABC_TRANSPORTER_1"/>
    <property type="match status" value="1"/>
</dbReference>
<dbReference type="HOGENOM" id="CLU_015960_0_0_11"/>
<evidence type="ECO:0000256" key="6">
    <source>
        <dbReference type="ARBA" id="ARBA00022989"/>
    </source>
</evidence>
<proteinExistence type="inferred from homology"/>
<feature type="domain" description="ABC transmembrane type-1" evidence="11">
    <location>
        <begin position="82"/>
        <end position="265"/>
    </location>
</feature>
<dbReference type="FunFam" id="3.40.50.300:FF:000425">
    <property type="entry name" value="Probable ABC transporter, ATP-binding subunit"/>
    <property type="match status" value="1"/>
</dbReference>
<dbReference type="InterPro" id="IPR035906">
    <property type="entry name" value="MetI-like_sf"/>
</dbReference>
<dbReference type="InterPro" id="IPR000515">
    <property type="entry name" value="MetI-like"/>
</dbReference>
<evidence type="ECO:0000259" key="11">
    <source>
        <dbReference type="PROSITE" id="PS50928"/>
    </source>
</evidence>
<dbReference type="SUPFAM" id="SSF52540">
    <property type="entry name" value="P-loop containing nucleoside triphosphate hydrolases"/>
    <property type="match status" value="1"/>
</dbReference>
<comment type="subcellular location">
    <subcellularLocation>
        <location evidence="9">Cell membrane</location>
        <topology evidence="9">Multi-pass membrane protein</topology>
    </subcellularLocation>
    <subcellularLocation>
        <location evidence="1">Membrane</location>
        <topology evidence="1">Multi-pass membrane protein</topology>
    </subcellularLocation>
</comment>
<evidence type="ECO:0000313" key="13">
    <source>
        <dbReference type="Proteomes" id="UP000013968"/>
    </source>
</evidence>
<dbReference type="SMART" id="SM00382">
    <property type="entry name" value="AAA"/>
    <property type="match status" value="1"/>
</dbReference>
<evidence type="ECO:0000256" key="1">
    <source>
        <dbReference type="ARBA" id="ARBA00004141"/>
    </source>
</evidence>
<dbReference type="InterPro" id="IPR003439">
    <property type="entry name" value="ABC_transporter-like_ATP-bd"/>
</dbReference>
<feature type="transmembrane region" description="Helical" evidence="9">
    <location>
        <begin position="113"/>
        <end position="137"/>
    </location>
</feature>
<gene>
    <name evidence="12" type="ORF">AORI_3329</name>
</gene>
<dbReference type="GO" id="GO:0005886">
    <property type="term" value="C:plasma membrane"/>
    <property type="evidence" value="ECO:0007669"/>
    <property type="project" value="UniProtKB-SubCell"/>
</dbReference>
<evidence type="ECO:0000256" key="5">
    <source>
        <dbReference type="ARBA" id="ARBA00022840"/>
    </source>
</evidence>
<feature type="transmembrane region" description="Helical" evidence="9">
    <location>
        <begin position="720"/>
        <end position="742"/>
    </location>
</feature>
<dbReference type="GO" id="GO:0016887">
    <property type="term" value="F:ATP hydrolysis activity"/>
    <property type="evidence" value="ECO:0007669"/>
    <property type="project" value="InterPro"/>
</dbReference>
<evidence type="ECO:0000256" key="3">
    <source>
        <dbReference type="ARBA" id="ARBA00022692"/>
    </source>
</evidence>
<keyword evidence="5 12" id="KW-0067">ATP-binding</keyword>
<feature type="transmembrane region" description="Helical" evidence="9">
    <location>
        <begin position="685"/>
        <end position="708"/>
    </location>
</feature>
<dbReference type="Gene3D" id="3.40.50.300">
    <property type="entry name" value="P-loop containing nucleotide triphosphate hydrolases"/>
    <property type="match status" value="1"/>
</dbReference>
<feature type="domain" description="ABC transmembrane type-1" evidence="11">
    <location>
        <begin position="683"/>
        <end position="864"/>
    </location>
</feature>
<keyword evidence="4" id="KW-0547">Nucleotide-binding</keyword>
<dbReference type="GO" id="GO:0005524">
    <property type="term" value="F:ATP binding"/>
    <property type="evidence" value="ECO:0007669"/>
    <property type="project" value="UniProtKB-KW"/>
</dbReference>
<keyword evidence="3 9" id="KW-0812">Transmembrane</keyword>
<sequence length="876" mass="93350">MVASWLRTSHVACDATANPAFFGGSHRIFYVELWTEALRTCWAETRPVFERSEIFRPATSRSSALSLSEYLRENWIDVVNDAILHVDLTLAAMALAVLVGMAIGLLTYRRRWLGAMATTTTAAFLTVPSIALLGILIGPFGLGLTNVLCALVLYALLPITRNTIVGLRGVDPAVVDAARGMGFGRVRLLFRVRLPLAWPVILSGIRVSTQITIGIAAIGAYVKGPGLGNQIFDGLGRFGSVNSLNQVLTGTLGIMVLALLFDLAFVVVGKLSTRRRPRAGRAVAPATTGGATGTGGETIELRGVGKHYPGRAVPAVENLTMRIPAGEIVVLTGPSGCGKTTTMRMINRLVEPTSGTVTIGGTDVSALDLDEHRRNTGYVIQQIGLFPHLRVAANIGVVPRLLGWTRRRVADRVRELLDVVGLTREHGIRYPRELSGGQQQRVGVARAMAADPPVMLMDEPFGSTDPITRARLQDEFLRLQREVRKTIVFVTHDFDEALKVGDRIAVLRPRSVIAQYDTPQAILAAPADDYVASFIGPKRNLKRLALIRVGDLDLRQEEGPDGRPAVRPDATLRDVLDVMVRTGSTTVVVTQDSAARPLGVCDVAGLVEALRPTDKAPAIPDVAEAPRADTTVPARPGRRRLGLLIRPVLLTLGLLALFLIVRAQPLDSIEQRFLNAGEIFTELGVHLRLTGISTACTIAIALPLGILLTRAGARWARPIGLGLGNLGQAIPSIGLVVLLALWMGTGTATAVTALVVYATLPVLRNTIVGLDGVDPSVVDAARGMGMGKTAILWRIELPLAVPVILAGIRTALVLTVASATLATFIDGGGLGGGLVAGIGLDRPILSLTFGIIVAALALFIDWLGLVAEEILHPRGM</sequence>
<feature type="transmembrane region" description="Helical" evidence="9">
    <location>
        <begin position="143"/>
        <end position="160"/>
    </location>
</feature>
<dbReference type="CDD" id="cd06261">
    <property type="entry name" value="TM_PBP2"/>
    <property type="match status" value="2"/>
</dbReference>
<evidence type="ECO:0000313" key="12">
    <source>
        <dbReference type="EMBL" id="AGM05914.1"/>
    </source>
</evidence>
<dbReference type="InterPro" id="IPR017871">
    <property type="entry name" value="ABC_transporter-like_CS"/>
</dbReference>
<dbReference type="Pfam" id="PF00005">
    <property type="entry name" value="ABC_tran"/>
    <property type="match status" value="1"/>
</dbReference>
<feature type="domain" description="ABC transporter" evidence="10">
    <location>
        <begin position="299"/>
        <end position="534"/>
    </location>
</feature>
<dbReference type="PROSITE" id="PS50893">
    <property type="entry name" value="ABC_TRANSPORTER_2"/>
    <property type="match status" value="1"/>
</dbReference>
<organism evidence="12 13">
    <name type="scientific">Amycolatopsis keratiniphila</name>
    <dbReference type="NCBI Taxonomy" id="129921"/>
    <lineage>
        <taxon>Bacteria</taxon>
        <taxon>Bacillati</taxon>
        <taxon>Actinomycetota</taxon>
        <taxon>Actinomycetes</taxon>
        <taxon>Pseudonocardiales</taxon>
        <taxon>Pseudonocardiaceae</taxon>
        <taxon>Amycolatopsis</taxon>
        <taxon>Amycolatopsis japonica group</taxon>
    </lineage>
</organism>
<dbReference type="PROSITE" id="PS50928">
    <property type="entry name" value="ABC_TM1"/>
    <property type="match status" value="2"/>
</dbReference>
<evidence type="ECO:0000256" key="7">
    <source>
        <dbReference type="ARBA" id="ARBA00023136"/>
    </source>
</evidence>
<accession>R4SR65</accession>
<keyword evidence="13" id="KW-1185">Reference proteome</keyword>
<name>R4SR65_9PSEU</name>
<keyword evidence="7 9" id="KW-0472">Membrane</keyword>
<protein>
    <recommendedName>
        <fullName evidence="8">ABC-type quaternary amine transporter</fullName>
        <ecNumber evidence="8">7.6.2.9</ecNumber>
    </recommendedName>
</protein>
<dbReference type="Gene3D" id="1.10.3720.10">
    <property type="entry name" value="MetI-like"/>
    <property type="match status" value="2"/>
</dbReference>
<evidence type="ECO:0000256" key="4">
    <source>
        <dbReference type="ARBA" id="ARBA00022741"/>
    </source>
</evidence>
<evidence type="ECO:0000256" key="2">
    <source>
        <dbReference type="ARBA" id="ARBA00022448"/>
    </source>
</evidence>
<evidence type="ECO:0000256" key="9">
    <source>
        <dbReference type="RuleBase" id="RU363032"/>
    </source>
</evidence>
<dbReference type="PANTHER" id="PTHR30177">
    <property type="entry name" value="GLYCINE BETAINE/L-PROLINE TRANSPORT SYSTEM PERMEASE PROTEIN PROW"/>
    <property type="match status" value="1"/>
</dbReference>
<dbReference type="PANTHER" id="PTHR30177:SF4">
    <property type="entry name" value="OSMOPROTECTANT IMPORT PERMEASE PROTEIN OSMW"/>
    <property type="match status" value="1"/>
</dbReference>
<feature type="transmembrane region" description="Helical" evidence="9">
    <location>
        <begin position="196"/>
        <end position="222"/>
    </location>
</feature>
<keyword evidence="6 9" id="KW-1133">Transmembrane helix</keyword>
<feature type="transmembrane region" description="Helical" evidence="9">
    <location>
        <begin position="247"/>
        <end position="268"/>
    </location>
</feature>
<keyword evidence="2 9" id="KW-0813">Transport</keyword>
<evidence type="ECO:0000259" key="10">
    <source>
        <dbReference type="PROSITE" id="PS50893"/>
    </source>
</evidence>
<dbReference type="InterPro" id="IPR051204">
    <property type="entry name" value="ABC_transp_perm/SBD"/>
</dbReference>
<feature type="transmembrane region" description="Helical" evidence="9">
    <location>
        <begin position="82"/>
        <end position="106"/>
    </location>
</feature>
<dbReference type="InterPro" id="IPR003593">
    <property type="entry name" value="AAA+_ATPase"/>
</dbReference>
<feature type="transmembrane region" description="Helical" evidence="9">
    <location>
        <begin position="748"/>
        <end position="770"/>
    </location>
</feature>
<dbReference type="GO" id="GO:0015418">
    <property type="term" value="F:ABC-type quaternary ammonium compound transporting activity"/>
    <property type="evidence" value="ECO:0007669"/>
    <property type="project" value="UniProtKB-EC"/>
</dbReference>
<feature type="transmembrane region" description="Helical" evidence="9">
    <location>
        <begin position="643"/>
        <end position="665"/>
    </location>
</feature>
<dbReference type="Pfam" id="PF00528">
    <property type="entry name" value="BPD_transp_1"/>
    <property type="match status" value="2"/>
</dbReference>
<feature type="transmembrane region" description="Helical" evidence="9">
    <location>
        <begin position="844"/>
        <end position="867"/>
    </location>
</feature>
<comment type="similarity">
    <text evidence="9">Belongs to the binding-protein-dependent transport system permease family.</text>
</comment>